<feature type="domain" description="ZAD" evidence="20">
    <location>
        <begin position="13"/>
        <end position="95"/>
    </location>
</feature>
<dbReference type="SUPFAM" id="SSF47240">
    <property type="entry name" value="Ferritin-like"/>
    <property type="match status" value="1"/>
</dbReference>
<accession>A0A8R2M7V4</accession>
<evidence type="ECO:0000256" key="15">
    <source>
        <dbReference type="PIRSR" id="PIRSR601519-1"/>
    </source>
</evidence>
<evidence type="ECO:0000256" key="11">
    <source>
        <dbReference type="ARBA" id="ARBA00023157"/>
    </source>
</evidence>
<dbReference type="PROSITE" id="PS51915">
    <property type="entry name" value="ZAD"/>
    <property type="match status" value="1"/>
</dbReference>
<dbReference type="EC" id="1.16.3.1" evidence="17"/>
<feature type="binding site" evidence="15">
    <location>
        <position position="334"/>
    </location>
    <ligand>
        <name>Fe cation</name>
        <dbReference type="ChEBI" id="CHEBI:24875"/>
        <label>1</label>
    </ligand>
</feature>
<keyword evidence="5" id="KW-0964">Secreted</keyword>
<dbReference type="Pfam" id="PF00210">
    <property type="entry name" value="Ferritin"/>
    <property type="match status" value="1"/>
</dbReference>
<keyword evidence="22" id="KW-1185">Reference proteome</keyword>
<comment type="subunit">
    <text evidence="14">Oligomer of 12 light (L) chains and 12 heavy (H) chains; L and H chains are disulfide-linked. The functional molecule forms a roughly spherical shell with a diameter of 12 nm and contains a central cavity into which the insoluble ferric iron core is deposited.</text>
</comment>
<feature type="binding site" evidence="15">
    <location>
        <position position="285"/>
    </location>
    <ligand>
        <name>Fe cation</name>
        <dbReference type="ChEBI" id="CHEBI:24875"/>
        <label>1</label>
    </ligand>
</feature>
<feature type="binding site" evidence="16">
    <location>
        <position position="71"/>
    </location>
    <ligand>
        <name>Zn(2+)</name>
        <dbReference type="ChEBI" id="CHEBI:29105"/>
    </ligand>
</feature>
<comment type="function">
    <text evidence="13">Stores iron in a soluble, non-toxic, readily available form. Important for iron homeostasis. Iron is taken up in the ferrous form and deposited as ferric hydroxides after oxidation. Ferritin is composed of a heavy (H) chain which is responsible for the oxidation and uptake of ferrous iron, and a light (L) chain which facilitates the nucleation of the ferrihydrite iron core.</text>
</comment>
<evidence type="ECO:0000256" key="13">
    <source>
        <dbReference type="ARBA" id="ARBA00055931"/>
    </source>
</evidence>
<evidence type="ECO:0000256" key="7">
    <source>
        <dbReference type="ARBA" id="ARBA00022729"/>
    </source>
</evidence>
<feature type="binding site" evidence="16">
    <location>
        <position position="68"/>
    </location>
    <ligand>
        <name>Zn(2+)</name>
        <dbReference type="ChEBI" id="CHEBI:29105"/>
    </ligand>
</feature>
<dbReference type="InterPro" id="IPR009040">
    <property type="entry name" value="Ferritin-like_diiron"/>
</dbReference>
<keyword evidence="11" id="KW-1015">Disulfide bond</keyword>
<keyword evidence="8 17" id="KW-0560">Oxidoreductase</keyword>
<protein>
    <recommendedName>
        <fullName evidence="17">Ferritin</fullName>
        <ecNumber evidence="17">1.16.3.1</ecNumber>
    </recommendedName>
</protein>
<evidence type="ECO:0000256" key="9">
    <source>
        <dbReference type="ARBA" id="ARBA00023004"/>
    </source>
</evidence>
<keyword evidence="7" id="KW-0732">Signal</keyword>
<dbReference type="Proteomes" id="UP000005204">
    <property type="component" value="Unassembled WGS sequence"/>
</dbReference>
<dbReference type="GO" id="GO:0005794">
    <property type="term" value="C:Golgi apparatus"/>
    <property type="evidence" value="ECO:0007669"/>
    <property type="project" value="UniProtKB-SubCell"/>
</dbReference>
<dbReference type="GO" id="GO:0008270">
    <property type="term" value="F:zinc ion binding"/>
    <property type="evidence" value="ECO:0007669"/>
    <property type="project" value="UniProtKB-UniRule"/>
</dbReference>
<dbReference type="EnsemblMetazoa" id="XM_038019646.1">
    <property type="protein sequence ID" value="XP_037875574.1"/>
    <property type="gene ID" value="LOC732916"/>
</dbReference>
<evidence type="ECO:0000256" key="5">
    <source>
        <dbReference type="ARBA" id="ARBA00022525"/>
    </source>
</evidence>
<evidence type="ECO:0000256" key="6">
    <source>
        <dbReference type="ARBA" id="ARBA00022723"/>
    </source>
</evidence>
<keyword evidence="9 15" id="KW-0408">Iron</keyword>
<comment type="similarity">
    <text evidence="3 17">Belongs to the ferritin family.</text>
</comment>
<sequence length="407" mass="45973">MADKTSEWRPGPTVCRCCLAEGCYKDISTEYFWMGKREVYAEMLAETFSVSIAYSKSGGPNSNSRLICEPCISRLRDASDFKKQVQECEKTFMQYLDPGSSSTTLESEVQTSSTDKRVKVEQVKIERQFSDDEFDSRDFGDDDDDDDMDQPLTTFASKEPKKETVNLMELLASPQLSVKRKAPAQTKTVSVKKVKVIKKDARGKPTTSKAAQKNEDKKKKGYVSPVTIRDEWLTMEQTCYNMMRKQIQEEVAASIQYLAMGAYFSIDTVNRPGFAKLFFDAATEEREHATKLIDYLLMRGKLTGSVTDLITYRAPANTSWESGASALEHALKLESDVTNSIREVIKTCESSFNDYHLVDYLSGEFLDEQYKGQRDLAGKASTLKKMMDKHAALGEFIFDKKLLGLNV</sequence>
<feature type="binding site" evidence="15">
    <location>
        <position position="369"/>
    </location>
    <ligand>
        <name>Fe cation</name>
        <dbReference type="ChEBI" id="CHEBI:24875"/>
        <label>1</label>
    </ligand>
</feature>
<dbReference type="SUPFAM" id="SSF57716">
    <property type="entry name" value="Glucocorticoid receptor-like (DNA-binding domain)"/>
    <property type="match status" value="1"/>
</dbReference>
<dbReference type="PANTHER" id="PTHR11431:SF43">
    <property type="entry name" value="FERRITIN"/>
    <property type="match status" value="1"/>
</dbReference>
<evidence type="ECO:0000313" key="21">
    <source>
        <dbReference type="EnsemblMetazoa" id="XP_037875574.1"/>
    </source>
</evidence>
<dbReference type="PROSITE" id="PS50905">
    <property type="entry name" value="FERRITIN_LIKE"/>
    <property type="match status" value="1"/>
</dbReference>
<name>A0A8R2M7V4_BOMMO</name>
<feature type="binding site" evidence="16">
    <location>
        <position position="15"/>
    </location>
    <ligand>
        <name>Zn(2+)</name>
        <dbReference type="ChEBI" id="CHEBI:29105"/>
    </ligand>
</feature>
<evidence type="ECO:0000256" key="8">
    <source>
        <dbReference type="ARBA" id="ARBA00023002"/>
    </source>
</evidence>
<evidence type="ECO:0000259" key="20">
    <source>
        <dbReference type="PROSITE" id="PS51915"/>
    </source>
</evidence>
<dbReference type="Pfam" id="PF07776">
    <property type="entry name" value="zf-AD"/>
    <property type="match status" value="1"/>
</dbReference>
<keyword evidence="16" id="KW-0863">Zinc-finger</keyword>
<evidence type="ECO:0000256" key="3">
    <source>
        <dbReference type="ARBA" id="ARBA00007513"/>
    </source>
</evidence>
<feature type="region of interest" description="Disordered" evidence="18">
    <location>
        <begin position="131"/>
        <end position="152"/>
    </location>
</feature>
<gene>
    <name evidence="21" type="primary">732916</name>
</gene>
<feature type="compositionally biased region" description="Acidic residues" evidence="18">
    <location>
        <begin position="131"/>
        <end position="149"/>
    </location>
</feature>
<evidence type="ECO:0000256" key="16">
    <source>
        <dbReference type="PROSITE-ProRule" id="PRU01263"/>
    </source>
</evidence>
<keyword evidence="4 17" id="KW-0409">Iron storage</keyword>
<evidence type="ECO:0000256" key="1">
    <source>
        <dbReference type="ARBA" id="ARBA00004555"/>
    </source>
</evidence>
<organism evidence="21 22">
    <name type="scientific">Bombyx mori</name>
    <name type="common">Silk moth</name>
    <dbReference type="NCBI Taxonomy" id="7091"/>
    <lineage>
        <taxon>Eukaryota</taxon>
        <taxon>Metazoa</taxon>
        <taxon>Ecdysozoa</taxon>
        <taxon>Arthropoda</taxon>
        <taxon>Hexapoda</taxon>
        <taxon>Insecta</taxon>
        <taxon>Pterygota</taxon>
        <taxon>Neoptera</taxon>
        <taxon>Endopterygota</taxon>
        <taxon>Lepidoptera</taxon>
        <taxon>Glossata</taxon>
        <taxon>Ditrysia</taxon>
        <taxon>Bombycoidea</taxon>
        <taxon>Bombycidae</taxon>
        <taxon>Bombycinae</taxon>
        <taxon>Bombyx</taxon>
    </lineage>
</organism>
<dbReference type="GO" id="GO:0008199">
    <property type="term" value="F:ferric iron binding"/>
    <property type="evidence" value="ECO:0007669"/>
    <property type="project" value="InterPro"/>
</dbReference>
<comment type="catalytic activity">
    <reaction evidence="12 17">
        <text>4 Fe(2+) + O2 + 4 H(+) = 4 Fe(3+) + 2 H2O</text>
        <dbReference type="Rhea" id="RHEA:11148"/>
        <dbReference type="ChEBI" id="CHEBI:15377"/>
        <dbReference type="ChEBI" id="CHEBI:15378"/>
        <dbReference type="ChEBI" id="CHEBI:15379"/>
        <dbReference type="ChEBI" id="CHEBI:29033"/>
        <dbReference type="ChEBI" id="CHEBI:29034"/>
        <dbReference type="EC" id="1.16.3.1"/>
    </reaction>
</comment>
<feature type="binding site" evidence="15">
    <location>
        <position position="250"/>
    </location>
    <ligand>
        <name>Fe cation</name>
        <dbReference type="ChEBI" id="CHEBI:24875"/>
        <label>1</label>
    </ligand>
</feature>
<dbReference type="FunFam" id="1.20.1260.10:FF:000017">
    <property type="entry name" value="Ferritin"/>
    <property type="match status" value="1"/>
</dbReference>
<reference evidence="21" key="2">
    <citation type="submission" date="2022-06" db="UniProtKB">
        <authorList>
            <consortium name="EnsemblMetazoa"/>
        </authorList>
    </citation>
    <scope>IDENTIFICATION</scope>
    <source>
        <strain evidence="21">p50T (Dazao)</strain>
    </source>
</reference>
<dbReference type="GO" id="GO:0008198">
    <property type="term" value="F:ferrous iron binding"/>
    <property type="evidence" value="ECO:0007669"/>
    <property type="project" value="TreeGrafter"/>
</dbReference>
<feature type="binding site" evidence="15">
    <location>
        <position position="288"/>
    </location>
    <ligand>
        <name>Fe cation</name>
        <dbReference type="ChEBI" id="CHEBI:24875"/>
        <label>1</label>
    </ligand>
</feature>
<dbReference type="AlphaFoldDB" id="A0A8R2M7V4"/>
<evidence type="ECO:0000313" key="22">
    <source>
        <dbReference type="Proteomes" id="UP000005204"/>
    </source>
</evidence>
<feature type="binding site" evidence="16">
    <location>
        <position position="18"/>
    </location>
    <ligand>
        <name>Zn(2+)</name>
        <dbReference type="ChEBI" id="CHEBI:29105"/>
    </ligand>
</feature>
<evidence type="ECO:0000256" key="17">
    <source>
        <dbReference type="RuleBase" id="RU361145"/>
    </source>
</evidence>
<comment type="subcellular location">
    <subcellularLocation>
        <location evidence="1">Golgi apparatus</location>
    </subcellularLocation>
    <subcellularLocation>
        <location evidence="2">Secreted</location>
    </subcellularLocation>
</comment>
<evidence type="ECO:0000256" key="4">
    <source>
        <dbReference type="ARBA" id="ARBA00022434"/>
    </source>
</evidence>
<evidence type="ECO:0000256" key="18">
    <source>
        <dbReference type="SAM" id="MobiDB-lite"/>
    </source>
</evidence>
<dbReference type="GO" id="GO:0006879">
    <property type="term" value="P:intracellular iron ion homeostasis"/>
    <property type="evidence" value="ECO:0007669"/>
    <property type="project" value="UniProtKB-KW"/>
</dbReference>
<dbReference type="InterPro" id="IPR008331">
    <property type="entry name" value="Ferritin_DPS_dom"/>
</dbReference>
<reference evidence="22" key="1">
    <citation type="journal article" date="2008" name="Insect Biochem. Mol. Biol.">
        <title>The genome of a lepidopteran model insect, the silkworm Bombyx mori.</title>
        <authorList>
            <consortium name="International Silkworm Genome Consortium"/>
        </authorList>
    </citation>
    <scope>NUCLEOTIDE SEQUENCE [LARGE SCALE GENOMIC DNA]</scope>
    <source>
        <strain evidence="22">p50T</strain>
    </source>
</reference>
<dbReference type="GO" id="GO:0005634">
    <property type="term" value="C:nucleus"/>
    <property type="evidence" value="ECO:0007669"/>
    <property type="project" value="InterPro"/>
</dbReference>
<evidence type="ECO:0000259" key="19">
    <source>
        <dbReference type="PROSITE" id="PS50905"/>
    </source>
</evidence>
<evidence type="ECO:0000256" key="14">
    <source>
        <dbReference type="ARBA" id="ARBA00063343"/>
    </source>
</evidence>
<dbReference type="Gene3D" id="3.40.1800.20">
    <property type="match status" value="1"/>
</dbReference>
<dbReference type="GO" id="GO:0006826">
    <property type="term" value="P:iron ion transport"/>
    <property type="evidence" value="ECO:0007669"/>
    <property type="project" value="InterPro"/>
</dbReference>
<dbReference type="GO" id="GO:0004322">
    <property type="term" value="F:ferroxidase activity"/>
    <property type="evidence" value="ECO:0007669"/>
    <property type="project" value="UniProtKB-EC"/>
</dbReference>
<dbReference type="CDD" id="cd01056">
    <property type="entry name" value="Euk_Ferritin"/>
    <property type="match status" value="1"/>
</dbReference>
<evidence type="ECO:0000256" key="10">
    <source>
        <dbReference type="ARBA" id="ARBA00023034"/>
    </source>
</evidence>
<proteinExistence type="inferred from homology"/>
<dbReference type="SMART" id="SM00868">
    <property type="entry name" value="zf-AD"/>
    <property type="match status" value="1"/>
</dbReference>
<dbReference type="PANTHER" id="PTHR11431">
    <property type="entry name" value="FERRITIN"/>
    <property type="match status" value="1"/>
</dbReference>
<keyword evidence="16" id="KW-0862">Zinc</keyword>
<dbReference type="GO" id="GO:0005576">
    <property type="term" value="C:extracellular region"/>
    <property type="evidence" value="ECO:0007669"/>
    <property type="project" value="UniProtKB-SubCell"/>
</dbReference>
<dbReference type="InterPro" id="IPR009078">
    <property type="entry name" value="Ferritin-like_SF"/>
</dbReference>
<evidence type="ECO:0000256" key="12">
    <source>
        <dbReference type="ARBA" id="ARBA00047990"/>
    </source>
</evidence>
<keyword evidence="6 15" id="KW-0479">Metal-binding</keyword>
<feature type="domain" description="Ferritin-like diiron" evidence="19">
    <location>
        <begin position="233"/>
        <end position="387"/>
    </location>
</feature>
<evidence type="ECO:0000256" key="2">
    <source>
        <dbReference type="ARBA" id="ARBA00004613"/>
    </source>
</evidence>
<feature type="region of interest" description="Disordered" evidence="18">
    <location>
        <begin position="200"/>
        <end position="220"/>
    </location>
</feature>
<dbReference type="InterPro" id="IPR001519">
    <property type="entry name" value="Ferritin"/>
</dbReference>
<keyword evidence="10" id="KW-0333">Golgi apparatus</keyword>
<dbReference type="Gene3D" id="1.20.1260.10">
    <property type="match status" value="1"/>
</dbReference>
<dbReference type="InterPro" id="IPR012934">
    <property type="entry name" value="Znf_AD"/>
</dbReference>
<dbReference type="InterPro" id="IPR012347">
    <property type="entry name" value="Ferritin-like"/>
</dbReference>